<feature type="compositionally biased region" description="Low complexity" evidence="1">
    <location>
        <begin position="116"/>
        <end position="130"/>
    </location>
</feature>
<name>A0A182M937_9DIPT</name>
<dbReference type="AlphaFoldDB" id="A0A182M937"/>
<sequence length="182" mass="18126">MELKPRPGSPTTVTGSGVIVQSTLSAGSLPDVGTESVGNSSLIAGTGSSSSVSPLASTVGQVGSLSDRKSELYVGTIGSVATTSTTTTSNSCAKLTPSSGHGGGKRSSSIATPVKSSNVSGGSTATGSTSCIPSPILSPPGKIFGRNNNGINVSNALPNRMLEAERQETTFNLNTVGRRNVK</sequence>
<dbReference type="EMBL" id="AXCM01003597">
    <property type="status" value="NOT_ANNOTATED_CDS"/>
    <property type="molecule type" value="Genomic_DNA"/>
</dbReference>
<reference evidence="2" key="2">
    <citation type="submission" date="2020-05" db="UniProtKB">
        <authorList>
            <consortium name="EnsemblMetazoa"/>
        </authorList>
    </citation>
    <scope>IDENTIFICATION</scope>
    <source>
        <strain evidence="2">A-37</strain>
    </source>
</reference>
<organism evidence="2 3">
    <name type="scientific">Anopheles culicifacies</name>
    <dbReference type="NCBI Taxonomy" id="139723"/>
    <lineage>
        <taxon>Eukaryota</taxon>
        <taxon>Metazoa</taxon>
        <taxon>Ecdysozoa</taxon>
        <taxon>Arthropoda</taxon>
        <taxon>Hexapoda</taxon>
        <taxon>Insecta</taxon>
        <taxon>Pterygota</taxon>
        <taxon>Neoptera</taxon>
        <taxon>Endopterygota</taxon>
        <taxon>Diptera</taxon>
        <taxon>Nematocera</taxon>
        <taxon>Culicoidea</taxon>
        <taxon>Culicidae</taxon>
        <taxon>Anophelinae</taxon>
        <taxon>Anopheles</taxon>
        <taxon>culicifacies species complex</taxon>
    </lineage>
</organism>
<accession>A0A182M937</accession>
<protein>
    <submittedName>
        <fullName evidence="2">Uncharacterized protein</fullName>
    </submittedName>
</protein>
<evidence type="ECO:0000256" key="1">
    <source>
        <dbReference type="SAM" id="MobiDB-lite"/>
    </source>
</evidence>
<evidence type="ECO:0000313" key="2">
    <source>
        <dbReference type="EnsemblMetazoa" id="ACUA012498-PA"/>
    </source>
</evidence>
<dbReference type="Proteomes" id="UP000075883">
    <property type="component" value="Unassembled WGS sequence"/>
</dbReference>
<evidence type="ECO:0000313" key="3">
    <source>
        <dbReference type="Proteomes" id="UP000075883"/>
    </source>
</evidence>
<feature type="region of interest" description="Disordered" evidence="1">
    <location>
        <begin position="84"/>
        <end position="133"/>
    </location>
</feature>
<reference evidence="3" key="1">
    <citation type="submission" date="2013-09" db="EMBL/GenBank/DDBJ databases">
        <title>The Genome Sequence of Anopheles culicifacies species A.</title>
        <authorList>
            <consortium name="The Broad Institute Genomics Platform"/>
            <person name="Neafsey D.E."/>
            <person name="Besansky N."/>
            <person name="Howell P."/>
            <person name="Walton C."/>
            <person name="Young S.K."/>
            <person name="Zeng Q."/>
            <person name="Gargeya S."/>
            <person name="Fitzgerald M."/>
            <person name="Haas B."/>
            <person name="Abouelleil A."/>
            <person name="Allen A.W."/>
            <person name="Alvarado L."/>
            <person name="Arachchi H.M."/>
            <person name="Berlin A.M."/>
            <person name="Chapman S.B."/>
            <person name="Gainer-Dewar J."/>
            <person name="Goldberg J."/>
            <person name="Griggs A."/>
            <person name="Gujja S."/>
            <person name="Hansen M."/>
            <person name="Howarth C."/>
            <person name="Imamovic A."/>
            <person name="Ireland A."/>
            <person name="Larimer J."/>
            <person name="McCowan C."/>
            <person name="Murphy C."/>
            <person name="Pearson M."/>
            <person name="Poon T.W."/>
            <person name="Priest M."/>
            <person name="Roberts A."/>
            <person name="Saif S."/>
            <person name="Shea T."/>
            <person name="Sisk P."/>
            <person name="Sykes S."/>
            <person name="Wortman J."/>
            <person name="Nusbaum C."/>
            <person name="Birren B."/>
        </authorList>
    </citation>
    <scope>NUCLEOTIDE SEQUENCE [LARGE SCALE GENOMIC DNA]</scope>
    <source>
        <strain evidence="3">A-37</strain>
    </source>
</reference>
<dbReference type="VEuPathDB" id="VectorBase:ACUA012498"/>
<keyword evidence="3" id="KW-1185">Reference proteome</keyword>
<dbReference type="EnsemblMetazoa" id="ACUA012498-RA">
    <property type="protein sequence ID" value="ACUA012498-PA"/>
    <property type="gene ID" value="ACUA012498"/>
</dbReference>
<proteinExistence type="predicted"/>